<comment type="caution">
    <text evidence="1">The sequence shown here is derived from an EMBL/GenBank/DDBJ whole genome shotgun (WGS) entry which is preliminary data.</text>
</comment>
<gene>
    <name evidence="1" type="ORF">CTRU02_206742</name>
</gene>
<keyword evidence="2" id="KW-1185">Reference proteome</keyword>
<dbReference type="EMBL" id="VUJX02000003">
    <property type="protein sequence ID" value="KAL0940132.1"/>
    <property type="molecule type" value="Genomic_DNA"/>
</dbReference>
<reference evidence="1 2" key="1">
    <citation type="journal article" date="2020" name="Phytopathology">
        <title>Genome Sequence Resources of Colletotrichum truncatum, C. plurivorum, C. musicola, and C. sojae: Four Species Pathogenic to Soybean (Glycine max).</title>
        <authorList>
            <person name="Rogerio F."/>
            <person name="Boufleur T.R."/>
            <person name="Ciampi-Guillardi M."/>
            <person name="Sukno S.A."/>
            <person name="Thon M.R."/>
            <person name="Massola Junior N.S."/>
            <person name="Baroncelli R."/>
        </authorList>
    </citation>
    <scope>NUCLEOTIDE SEQUENCE [LARGE SCALE GENOMIC DNA]</scope>
    <source>
        <strain evidence="1 2">CMES1059</strain>
    </source>
</reference>
<accession>A0ACC3Z7Q6</accession>
<sequence>MKLSSVITLCLASVAYANIKCYCTKDQSQLGDPDVTSNTCCVSGDGITFPDGKDRKGTWSADKQCILQTNGLGYPLNSYISAYAACCRSTGPQTGYKYGGNCYSI</sequence>
<proteinExistence type="predicted"/>
<name>A0ACC3Z7Q6_COLTU</name>
<protein>
    <submittedName>
        <fullName evidence="1">Uncharacterized protein</fullName>
    </submittedName>
</protein>
<organism evidence="1 2">
    <name type="scientific">Colletotrichum truncatum</name>
    <name type="common">Anthracnose fungus</name>
    <name type="synonym">Colletotrichum capsici</name>
    <dbReference type="NCBI Taxonomy" id="5467"/>
    <lineage>
        <taxon>Eukaryota</taxon>
        <taxon>Fungi</taxon>
        <taxon>Dikarya</taxon>
        <taxon>Ascomycota</taxon>
        <taxon>Pezizomycotina</taxon>
        <taxon>Sordariomycetes</taxon>
        <taxon>Hypocreomycetidae</taxon>
        <taxon>Glomerellales</taxon>
        <taxon>Glomerellaceae</taxon>
        <taxon>Colletotrichum</taxon>
        <taxon>Colletotrichum truncatum species complex</taxon>
    </lineage>
</organism>
<dbReference type="Proteomes" id="UP000805649">
    <property type="component" value="Unassembled WGS sequence"/>
</dbReference>
<evidence type="ECO:0000313" key="1">
    <source>
        <dbReference type="EMBL" id="KAL0940132.1"/>
    </source>
</evidence>
<evidence type="ECO:0000313" key="2">
    <source>
        <dbReference type="Proteomes" id="UP000805649"/>
    </source>
</evidence>